<evidence type="ECO:0000313" key="3">
    <source>
        <dbReference type="Proteomes" id="UP001468798"/>
    </source>
</evidence>
<gene>
    <name evidence="2" type="ORF">WFZ86_19755</name>
</gene>
<dbReference type="Proteomes" id="UP001468798">
    <property type="component" value="Unassembled WGS sequence"/>
</dbReference>
<dbReference type="InterPro" id="IPR054269">
    <property type="entry name" value="DUF7000"/>
</dbReference>
<dbReference type="EMBL" id="JBCGDP010000037">
    <property type="protein sequence ID" value="MEM0578747.1"/>
    <property type="molecule type" value="Genomic_DNA"/>
</dbReference>
<dbReference type="Pfam" id="PF22526">
    <property type="entry name" value="DUF7000"/>
    <property type="match status" value="1"/>
</dbReference>
<sequence>MTRPQYAILETTLIEKPDFNDLDKLTRQIEEKLVLVTNEILQDIKKSKLN</sequence>
<feature type="domain" description="DUF7000" evidence="1">
    <location>
        <begin position="2"/>
        <end position="42"/>
    </location>
</feature>
<proteinExistence type="predicted"/>
<reference evidence="2 3" key="1">
    <citation type="submission" date="2024-03" db="EMBL/GenBank/DDBJ databases">
        <title>Two novel species of the genus Flavobacterium exhibiting potentially degradation of complex polysaccharides.</title>
        <authorList>
            <person name="Lian X."/>
        </authorList>
    </citation>
    <scope>NUCLEOTIDE SEQUENCE [LARGE SCALE GENOMIC DNA]</scope>
    <source>
        <strain evidence="2 3">N6</strain>
    </source>
</reference>
<keyword evidence="3" id="KW-1185">Reference proteome</keyword>
<comment type="caution">
    <text evidence="2">The sequence shown here is derived from an EMBL/GenBank/DDBJ whole genome shotgun (WGS) entry which is preliminary data.</text>
</comment>
<evidence type="ECO:0000259" key="1">
    <source>
        <dbReference type="Pfam" id="PF22526"/>
    </source>
</evidence>
<accession>A0ABU9NY42</accession>
<name>A0ABU9NY42_9FLAO</name>
<organism evidence="2 3">
    <name type="scientific">Flavobacterium polysaccharolyticum</name>
    <dbReference type="NCBI Taxonomy" id="3133148"/>
    <lineage>
        <taxon>Bacteria</taxon>
        <taxon>Pseudomonadati</taxon>
        <taxon>Bacteroidota</taxon>
        <taxon>Flavobacteriia</taxon>
        <taxon>Flavobacteriales</taxon>
        <taxon>Flavobacteriaceae</taxon>
        <taxon>Flavobacterium</taxon>
    </lineage>
</organism>
<evidence type="ECO:0000313" key="2">
    <source>
        <dbReference type="EMBL" id="MEM0578747.1"/>
    </source>
</evidence>
<protein>
    <recommendedName>
        <fullName evidence="1">DUF7000 domain-containing protein</fullName>
    </recommendedName>
</protein>